<feature type="domain" description="Cytochrome c" evidence="10">
    <location>
        <begin position="230"/>
        <end position="405"/>
    </location>
</feature>
<evidence type="ECO:0000313" key="12">
    <source>
        <dbReference type="Proteomes" id="UP001056201"/>
    </source>
</evidence>
<evidence type="ECO:0000256" key="1">
    <source>
        <dbReference type="ARBA" id="ARBA00004196"/>
    </source>
</evidence>
<dbReference type="PROSITE" id="PS51007">
    <property type="entry name" value="CYTC"/>
    <property type="match status" value="2"/>
</dbReference>
<keyword evidence="12" id="KW-1185">Reference proteome</keyword>
<evidence type="ECO:0000256" key="8">
    <source>
        <dbReference type="SAM" id="MobiDB-lite"/>
    </source>
</evidence>
<dbReference type="InterPro" id="IPR004852">
    <property type="entry name" value="Di-haem_cyt_c_peroxidsae"/>
</dbReference>
<comment type="subcellular location">
    <subcellularLocation>
        <location evidence="1">Cell envelope</location>
    </subcellularLocation>
</comment>
<keyword evidence="4 9" id="KW-0732">Signal</keyword>
<organism evidence="11 12">
    <name type="scientific">Aquincola tertiaricarbonis</name>
    <dbReference type="NCBI Taxonomy" id="391953"/>
    <lineage>
        <taxon>Bacteria</taxon>
        <taxon>Pseudomonadati</taxon>
        <taxon>Pseudomonadota</taxon>
        <taxon>Betaproteobacteria</taxon>
        <taxon>Burkholderiales</taxon>
        <taxon>Sphaerotilaceae</taxon>
        <taxon>Aquincola</taxon>
    </lineage>
</organism>
<keyword evidence="6 7" id="KW-0408">Iron</keyword>
<evidence type="ECO:0000256" key="9">
    <source>
        <dbReference type="SAM" id="SignalP"/>
    </source>
</evidence>
<dbReference type="Proteomes" id="UP001056201">
    <property type="component" value="Chromosome 2"/>
</dbReference>
<feature type="signal peptide" evidence="9">
    <location>
        <begin position="1"/>
        <end position="24"/>
    </location>
</feature>
<evidence type="ECO:0000256" key="4">
    <source>
        <dbReference type="ARBA" id="ARBA00022729"/>
    </source>
</evidence>
<dbReference type="RefSeq" id="WP_250198208.1">
    <property type="nucleotide sequence ID" value="NZ_CP097636.1"/>
</dbReference>
<evidence type="ECO:0000313" key="11">
    <source>
        <dbReference type="EMBL" id="URI09999.1"/>
    </source>
</evidence>
<reference evidence="11" key="1">
    <citation type="submission" date="2022-05" db="EMBL/GenBank/DDBJ databases">
        <title>An RpoN-dependent PEP-CTERM gene is involved in floc formation of an Aquincola tertiaricarbonis strain.</title>
        <authorList>
            <person name="Qiu D."/>
            <person name="Xia M."/>
        </authorList>
    </citation>
    <scope>NUCLEOTIDE SEQUENCE</scope>
    <source>
        <strain evidence="11">RN12</strain>
    </source>
</reference>
<dbReference type="Pfam" id="PF03150">
    <property type="entry name" value="CCP_MauG"/>
    <property type="match status" value="1"/>
</dbReference>
<dbReference type="InterPro" id="IPR036909">
    <property type="entry name" value="Cyt_c-like_dom_sf"/>
</dbReference>
<evidence type="ECO:0000259" key="10">
    <source>
        <dbReference type="PROSITE" id="PS51007"/>
    </source>
</evidence>
<dbReference type="SUPFAM" id="SSF46626">
    <property type="entry name" value="Cytochrome c"/>
    <property type="match status" value="2"/>
</dbReference>
<evidence type="ECO:0000256" key="3">
    <source>
        <dbReference type="ARBA" id="ARBA00022723"/>
    </source>
</evidence>
<dbReference type="PANTHER" id="PTHR30600:SF10">
    <property type="entry name" value="BLL6722 PROTEIN"/>
    <property type="match status" value="1"/>
</dbReference>
<dbReference type="InterPro" id="IPR009056">
    <property type="entry name" value="Cyt_c-like_dom"/>
</dbReference>
<dbReference type="EMBL" id="CP097636">
    <property type="protein sequence ID" value="URI09999.1"/>
    <property type="molecule type" value="Genomic_DNA"/>
</dbReference>
<proteinExistence type="predicted"/>
<keyword evidence="5" id="KW-0560">Oxidoreductase</keyword>
<protein>
    <submittedName>
        <fullName evidence="11">Cytochrome-c peroxidase</fullName>
    </submittedName>
</protein>
<accession>A0ABY4SC01</accession>
<dbReference type="GO" id="GO:0004601">
    <property type="term" value="F:peroxidase activity"/>
    <property type="evidence" value="ECO:0007669"/>
    <property type="project" value="UniProtKB-KW"/>
</dbReference>
<feature type="domain" description="Cytochrome c" evidence="10">
    <location>
        <begin position="46"/>
        <end position="173"/>
    </location>
</feature>
<evidence type="ECO:0000256" key="5">
    <source>
        <dbReference type="ARBA" id="ARBA00023002"/>
    </source>
</evidence>
<dbReference type="Gene3D" id="1.10.760.10">
    <property type="entry name" value="Cytochrome c-like domain"/>
    <property type="match status" value="2"/>
</dbReference>
<dbReference type="PANTHER" id="PTHR30600">
    <property type="entry name" value="CYTOCHROME C PEROXIDASE-RELATED"/>
    <property type="match status" value="1"/>
</dbReference>
<sequence>MRVVSIAVQMSLLVAGVFFQPSQAAPAGAAQPFYGTTFERQPSAAELTELGRRLFSEPALSASQRMSCATCHSPQHAYGPANALAVQLGGPDGRQQGLRAVPSLRYRQATPPFSEHFNDTDGNDGIDQGPTGGRTWDGRADSTHEQAALPLLSPLEMANHDSAEVVARLAASPSAAAFRGTFGPQVLAQPDKAWKGLLWALEVFQQSPADFYPYSSRYDDFLRGRADLSAAERRGLAVFNDPNKGNCFQCHPGAIKRGVFPEFTDHGLIALGVPRNAAIHANAHRSWYDLGLCGPLRTDLKDHPEYCGLFKTPSLRNVAVRQAFFHNGVYHRLEDAVRFYAERDVHPARVYPRGPDGRVKRFDDLPARYRANLNTEAPFGTGPQGQPRLSEADMQDLVAFLRTLTDSDLPAAGR</sequence>
<feature type="chain" id="PRO_5046761225" evidence="9">
    <location>
        <begin position="25"/>
        <end position="414"/>
    </location>
</feature>
<evidence type="ECO:0000256" key="6">
    <source>
        <dbReference type="ARBA" id="ARBA00023004"/>
    </source>
</evidence>
<name>A0ABY4SC01_AQUTE</name>
<feature type="region of interest" description="Disordered" evidence="8">
    <location>
        <begin position="112"/>
        <end position="142"/>
    </location>
</feature>
<keyword evidence="2 7" id="KW-0349">Heme</keyword>
<keyword evidence="3 7" id="KW-0479">Metal-binding</keyword>
<dbReference type="InterPro" id="IPR051395">
    <property type="entry name" value="Cytochrome_c_Peroxidase/MauG"/>
</dbReference>
<keyword evidence="11" id="KW-0575">Peroxidase</keyword>
<evidence type="ECO:0000256" key="7">
    <source>
        <dbReference type="PROSITE-ProRule" id="PRU00433"/>
    </source>
</evidence>
<evidence type="ECO:0000256" key="2">
    <source>
        <dbReference type="ARBA" id="ARBA00022617"/>
    </source>
</evidence>
<gene>
    <name evidence="11" type="ORF">MW290_31170</name>
</gene>